<feature type="transmembrane region" description="Helical" evidence="1">
    <location>
        <begin position="67"/>
        <end position="100"/>
    </location>
</feature>
<dbReference type="STRING" id="709839.TSA66_20170"/>
<sequence length="120" mass="14073">MTQELVFDEKLQSAKNLAWWLYIGHGASFLFSLGAFSWIPLIINYIKRDEALGTFVYTHHSWQIRSFWWFFFWMVISVALAFTIIGIPLAWLIGTVAWVWKAYRLLKGILDLNDNKAMPV</sequence>
<keyword evidence="3" id="KW-1185">Reference proteome</keyword>
<proteinExistence type="predicted"/>
<accession>A0A0C2BX67</accession>
<keyword evidence="1" id="KW-1133">Transmembrane helix</keyword>
<keyword evidence="1" id="KW-0472">Membrane</keyword>
<organism evidence="2 3">
    <name type="scientific">Noviherbaspirillum autotrophicum</name>
    <dbReference type="NCBI Taxonomy" id="709839"/>
    <lineage>
        <taxon>Bacteria</taxon>
        <taxon>Pseudomonadati</taxon>
        <taxon>Pseudomonadota</taxon>
        <taxon>Betaproteobacteria</taxon>
        <taxon>Burkholderiales</taxon>
        <taxon>Oxalobacteraceae</taxon>
        <taxon>Noviherbaspirillum</taxon>
    </lineage>
</organism>
<evidence type="ECO:0000313" key="3">
    <source>
        <dbReference type="Proteomes" id="UP000031572"/>
    </source>
</evidence>
<evidence type="ECO:0000256" key="1">
    <source>
        <dbReference type="SAM" id="Phobius"/>
    </source>
</evidence>
<dbReference type="EMBL" id="JWJG01000028">
    <property type="protein sequence ID" value="KIF82616.1"/>
    <property type="molecule type" value="Genomic_DNA"/>
</dbReference>
<comment type="caution">
    <text evidence="2">The sequence shown here is derived from an EMBL/GenBank/DDBJ whole genome shotgun (WGS) entry which is preliminary data.</text>
</comment>
<dbReference type="Proteomes" id="UP000031572">
    <property type="component" value="Unassembled WGS sequence"/>
</dbReference>
<name>A0A0C2BX67_9BURK</name>
<dbReference type="AlphaFoldDB" id="A0A0C2BX67"/>
<evidence type="ECO:0000313" key="2">
    <source>
        <dbReference type="EMBL" id="KIF82616.1"/>
    </source>
</evidence>
<dbReference type="OrthoDB" id="5405464at2"/>
<dbReference type="RefSeq" id="WP_040041293.1">
    <property type="nucleotide sequence ID" value="NZ_JWJG01000028.1"/>
</dbReference>
<gene>
    <name evidence="2" type="ORF">TSA66_20170</name>
</gene>
<keyword evidence="1" id="KW-0812">Transmembrane</keyword>
<reference evidence="2 3" key="1">
    <citation type="submission" date="2014-12" db="EMBL/GenBank/DDBJ databases">
        <title>Denitrispirillum autotrophicum gen. nov., sp. nov., Denitrifying, Facultatively Autotrophic Bacteria Isolated from Rice Paddy Soil.</title>
        <authorList>
            <person name="Ishii S."/>
            <person name="Ashida N."/>
            <person name="Ohno H."/>
            <person name="Otsuka S."/>
            <person name="Yokota A."/>
            <person name="Senoo K."/>
        </authorList>
    </citation>
    <scope>NUCLEOTIDE SEQUENCE [LARGE SCALE GENOMIC DNA]</scope>
    <source>
        <strain evidence="2 3">TSA66</strain>
    </source>
</reference>
<protein>
    <submittedName>
        <fullName evidence="2">Membrane protein</fullName>
    </submittedName>
</protein>
<feature type="transmembrane region" description="Helical" evidence="1">
    <location>
        <begin position="20"/>
        <end position="46"/>
    </location>
</feature>